<comment type="caution">
    <text evidence="4">The sequence shown here is derived from an EMBL/GenBank/DDBJ whole genome shotgun (WGS) entry which is preliminary data.</text>
</comment>
<dbReference type="EMBL" id="AGRW01000032">
    <property type="protein sequence ID" value="EIC02794.1"/>
    <property type="molecule type" value="Genomic_DNA"/>
</dbReference>
<accession>H7EI18</accession>
<sequence length="112" mass="13089">MIELTSKQRKILERHAQPLNPLAQIGKERFNEEQAAQISRLLDEHELVKVRYNIVRNMAEGENATDLKRELDKLIEQYTNSTHVRTIGNVAVFYRAAKEPENRKFEKELSKA</sequence>
<dbReference type="SUPFAM" id="SSF75471">
    <property type="entry name" value="YhbY-like"/>
    <property type="match status" value="1"/>
</dbReference>
<protein>
    <recommendedName>
        <fullName evidence="3">CRM domain-containing protein</fullName>
    </recommendedName>
</protein>
<dbReference type="PANTHER" id="PTHR40065:SF3">
    <property type="entry name" value="RNA-BINDING PROTEIN YHBY"/>
    <property type="match status" value="1"/>
</dbReference>
<feature type="domain" description="CRM" evidence="3">
    <location>
        <begin position="2"/>
        <end position="106"/>
    </location>
</feature>
<dbReference type="PANTHER" id="PTHR40065">
    <property type="entry name" value="RNA-BINDING PROTEIN YHBY"/>
    <property type="match status" value="1"/>
</dbReference>
<evidence type="ECO:0000259" key="3">
    <source>
        <dbReference type="PROSITE" id="PS51295"/>
    </source>
</evidence>
<organism evidence="4 5">
    <name type="scientific">Treponema saccharophilum DSM 2985</name>
    <dbReference type="NCBI Taxonomy" id="907348"/>
    <lineage>
        <taxon>Bacteria</taxon>
        <taxon>Pseudomonadati</taxon>
        <taxon>Spirochaetota</taxon>
        <taxon>Spirochaetia</taxon>
        <taxon>Spirochaetales</taxon>
        <taxon>Treponemataceae</taxon>
        <taxon>Treponema</taxon>
    </lineage>
</organism>
<proteinExistence type="predicted"/>
<dbReference type="eggNOG" id="COG1534">
    <property type="taxonomic scope" value="Bacteria"/>
</dbReference>
<evidence type="ECO:0000256" key="2">
    <source>
        <dbReference type="PROSITE-ProRule" id="PRU00626"/>
    </source>
</evidence>
<evidence type="ECO:0000313" key="5">
    <source>
        <dbReference type="Proteomes" id="UP000003571"/>
    </source>
</evidence>
<gene>
    <name evidence="4" type="ORF">TresaDRAFT_2574</name>
</gene>
<keyword evidence="5" id="KW-1185">Reference proteome</keyword>
<dbReference type="PATRIC" id="fig|907348.3.peg.452"/>
<evidence type="ECO:0000256" key="1">
    <source>
        <dbReference type="ARBA" id="ARBA00022884"/>
    </source>
</evidence>
<dbReference type="Pfam" id="PF01985">
    <property type="entry name" value="CRS1_YhbY"/>
    <property type="match status" value="1"/>
</dbReference>
<dbReference type="OrthoDB" id="9797519at2"/>
<dbReference type="InterPro" id="IPR001890">
    <property type="entry name" value="RNA-binding_CRM"/>
</dbReference>
<evidence type="ECO:0000313" key="4">
    <source>
        <dbReference type="EMBL" id="EIC02794.1"/>
    </source>
</evidence>
<dbReference type="Gene3D" id="3.30.110.60">
    <property type="entry name" value="YhbY-like"/>
    <property type="match status" value="1"/>
</dbReference>
<dbReference type="RefSeq" id="WP_002702443.1">
    <property type="nucleotide sequence ID" value="NZ_AGRW01000032.1"/>
</dbReference>
<dbReference type="SMART" id="SM01103">
    <property type="entry name" value="CRS1_YhbY"/>
    <property type="match status" value="1"/>
</dbReference>
<dbReference type="STRING" id="907348.TresaDRAFT_2574"/>
<dbReference type="GO" id="GO:0003723">
    <property type="term" value="F:RNA binding"/>
    <property type="evidence" value="ECO:0007669"/>
    <property type="project" value="UniProtKB-UniRule"/>
</dbReference>
<dbReference type="AlphaFoldDB" id="H7EI18"/>
<dbReference type="PROSITE" id="PS51295">
    <property type="entry name" value="CRM"/>
    <property type="match status" value="1"/>
</dbReference>
<keyword evidence="1 2" id="KW-0694">RNA-binding</keyword>
<dbReference type="InterPro" id="IPR051925">
    <property type="entry name" value="RNA-binding_domain"/>
</dbReference>
<dbReference type="InterPro" id="IPR035920">
    <property type="entry name" value="YhbY-like_sf"/>
</dbReference>
<dbReference type="Proteomes" id="UP000003571">
    <property type="component" value="Unassembled WGS sequence"/>
</dbReference>
<name>H7EI18_9SPIR</name>
<reference evidence="4 5" key="1">
    <citation type="submission" date="2011-09" db="EMBL/GenBank/DDBJ databases">
        <title>The draft genome of Treponema saccharophilum DSM 2985.</title>
        <authorList>
            <consortium name="US DOE Joint Genome Institute (JGI-PGF)"/>
            <person name="Lucas S."/>
            <person name="Copeland A."/>
            <person name="Lapidus A."/>
            <person name="Glavina del Rio T."/>
            <person name="Dalin E."/>
            <person name="Tice H."/>
            <person name="Bruce D."/>
            <person name="Goodwin L."/>
            <person name="Pitluck S."/>
            <person name="Peters L."/>
            <person name="Kyrpides N."/>
            <person name="Mavromatis K."/>
            <person name="Ivanova N."/>
            <person name="Markowitz V."/>
            <person name="Cheng J.-F."/>
            <person name="Hugenholtz P."/>
            <person name="Woyke T."/>
            <person name="Wu D."/>
            <person name="Gronow S."/>
            <person name="Wellnitz S."/>
            <person name="Brambilla E."/>
            <person name="Klenk H.-P."/>
            <person name="Eisen J.A."/>
        </authorList>
    </citation>
    <scope>NUCLEOTIDE SEQUENCE [LARGE SCALE GENOMIC DNA]</scope>
    <source>
        <strain evidence="4 5">DSM 2985</strain>
    </source>
</reference>